<accession>A0A518INI5</accession>
<evidence type="ECO:0000313" key="2">
    <source>
        <dbReference type="EMBL" id="QDV54622.1"/>
    </source>
</evidence>
<reference evidence="2 3" key="1">
    <citation type="submission" date="2019-02" db="EMBL/GenBank/DDBJ databases">
        <title>Deep-cultivation of Planctomycetes and their phenomic and genomic characterization uncovers novel biology.</title>
        <authorList>
            <person name="Wiegand S."/>
            <person name="Jogler M."/>
            <person name="Boedeker C."/>
            <person name="Pinto D."/>
            <person name="Vollmers J."/>
            <person name="Rivas-Marin E."/>
            <person name="Kohn T."/>
            <person name="Peeters S.H."/>
            <person name="Heuer A."/>
            <person name="Rast P."/>
            <person name="Oberbeckmann S."/>
            <person name="Bunk B."/>
            <person name="Jeske O."/>
            <person name="Meyerdierks A."/>
            <person name="Storesund J.E."/>
            <person name="Kallscheuer N."/>
            <person name="Luecker S."/>
            <person name="Lage O.M."/>
            <person name="Pohl T."/>
            <person name="Merkel B.J."/>
            <person name="Hornburger P."/>
            <person name="Mueller R.-W."/>
            <person name="Bruemmer F."/>
            <person name="Labrenz M."/>
            <person name="Spormann A.M."/>
            <person name="Op den Camp H."/>
            <person name="Overmann J."/>
            <person name="Amann R."/>
            <person name="Jetten M.S.M."/>
            <person name="Mascher T."/>
            <person name="Medema M.H."/>
            <person name="Devos D.P."/>
            <person name="Kaster A.-K."/>
            <person name="Ovreas L."/>
            <person name="Rohde M."/>
            <person name="Galperin M.Y."/>
            <person name="Jogler C."/>
        </authorList>
    </citation>
    <scope>NUCLEOTIDE SEQUENCE [LARGE SCALE GENOMIC DNA]</scope>
    <source>
        <strain evidence="2 3">Mal33</strain>
    </source>
</reference>
<gene>
    <name evidence="2" type="ORF">Mal33_05770</name>
</gene>
<name>A0A518INI5_9BACT</name>
<proteinExistence type="predicted"/>
<feature type="region of interest" description="Disordered" evidence="1">
    <location>
        <begin position="44"/>
        <end position="77"/>
    </location>
</feature>
<evidence type="ECO:0000256" key="1">
    <source>
        <dbReference type="SAM" id="MobiDB-lite"/>
    </source>
</evidence>
<evidence type="ECO:0000313" key="3">
    <source>
        <dbReference type="Proteomes" id="UP000316770"/>
    </source>
</evidence>
<dbReference type="EMBL" id="CP036318">
    <property type="protein sequence ID" value="QDV54622.1"/>
    <property type="molecule type" value="Genomic_DNA"/>
</dbReference>
<sequence>MIQKPKTESVLDEIHRVRREISDRFHGDIAAIAADANMRAIASGRPIWNPSDNKPMHLSDGENAPELDSQLPPSGDR</sequence>
<keyword evidence="3" id="KW-1185">Reference proteome</keyword>
<protein>
    <submittedName>
        <fullName evidence="2">Uncharacterized protein</fullName>
    </submittedName>
</protein>
<dbReference type="AlphaFoldDB" id="A0A518INI5"/>
<organism evidence="2 3">
    <name type="scientific">Rosistilla oblonga</name>
    <dbReference type="NCBI Taxonomy" id="2527990"/>
    <lineage>
        <taxon>Bacteria</taxon>
        <taxon>Pseudomonadati</taxon>
        <taxon>Planctomycetota</taxon>
        <taxon>Planctomycetia</taxon>
        <taxon>Pirellulales</taxon>
        <taxon>Pirellulaceae</taxon>
        <taxon>Rosistilla</taxon>
    </lineage>
</organism>
<dbReference type="Proteomes" id="UP000316770">
    <property type="component" value="Chromosome"/>
</dbReference>